<name>A0A5D0TNC6_9ACTN</name>
<evidence type="ECO:0000313" key="2">
    <source>
        <dbReference type="EMBL" id="TYC07354.1"/>
    </source>
</evidence>
<feature type="region of interest" description="Disordered" evidence="1">
    <location>
        <begin position="202"/>
        <end position="229"/>
    </location>
</feature>
<reference evidence="2 3" key="1">
    <citation type="submission" date="2019-08" db="EMBL/GenBank/DDBJ databases">
        <title>Actinomadura sp. nov. CYP1-5 isolated from mountain soil.</title>
        <authorList>
            <person name="Songsumanus A."/>
            <person name="Kuncharoen N."/>
            <person name="Kudo T."/>
            <person name="Yuki M."/>
            <person name="Igarashi Y."/>
            <person name="Tanasupawat S."/>
        </authorList>
    </citation>
    <scope>NUCLEOTIDE SEQUENCE [LARGE SCALE GENOMIC DNA]</scope>
    <source>
        <strain evidence="2 3">GKU157</strain>
    </source>
</reference>
<dbReference type="InterPro" id="IPR045991">
    <property type="entry name" value="DUF5947"/>
</dbReference>
<proteinExistence type="predicted"/>
<dbReference type="AlphaFoldDB" id="A0A5D0TNC6"/>
<dbReference type="Proteomes" id="UP000322634">
    <property type="component" value="Unassembled WGS sequence"/>
</dbReference>
<dbReference type="OrthoDB" id="152349at2"/>
<keyword evidence="3" id="KW-1185">Reference proteome</keyword>
<dbReference type="RefSeq" id="WP_148356283.1">
    <property type="nucleotide sequence ID" value="NZ_JBHSBF010000037.1"/>
</dbReference>
<dbReference type="EMBL" id="VSFF01000024">
    <property type="protein sequence ID" value="TYC07354.1"/>
    <property type="molecule type" value="Genomic_DNA"/>
</dbReference>
<protein>
    <submittedName>
        <fullName evidence="2">Uncharacterized protein</fullName>
    </submittedName>
</protein>
<gene>
    <name evidence="2" type="ORF">FXF65_43135</name>
</gene>
<accession>A0A5D0TNC6</accession>
<dbReference type="Pfam" id="PF19372">
    <property type="entry name" value="DUF5947"/>
    <property type="match status" value="1"/>
</dbReference>
<comment type="caution">
    <text evidence="2">The sequence shown here is derived from an EMBL/GenBank/DDBJ whole genome shotgun (WGS) entry which is preliminary data.</text>
</comment>
<organism evidence="2 3">
    <name type="scientific">Actinomadura syzygii</name>
    <dbReference type="NCBI Taxonomy" id="1427538"/>
    <lineage>
        <taxon>Bacteria</taxon>
        <taxon>Bacillati</taxon>
        <taxon>Actinomycetota</taxon>
        <taxon>Actinomycetes</taxon>
        <taxon>Streptosporangiales</taxon>
        <taxon>Thermomonosporaceae</taxon>
        <taxon>Actinomadura</taxon>
    </lineage>
</organism>
<sequence>MTSLDPGAAPAASGALGRAILRSSTRARDDDRCGLCDVPVADGHAHVLDESTGELECACRACALLFEKDGAGFGHYRLVPDRRLRLSGVSAADLGVPVRLAFFTVGPDGAVTARYPSPVGATAWTVDPAAWTAAAAREPGLASMRPAVEALLVSTVGGADEQWLVPIDDCYRLVAVIREAWTGLSGGDRVWGAVEEFFTRLDGRRGRPGNPIRPNGPHPNGPREENSHG</sequence>
<evidence type="ECO:0000256" key="1">
    <source>
        <dbReference type="SAM" id="MobiDB-lite"/>
    </source>
</evidence>
<evidence type="ECO:0000313" key="3">
    <source>
        <dbReference type="Proteomes" id="UP000322634"/>
    </source>
</evidence>